<accession>A0ACB9HF90</accession>
<gene>
    <name evidence="1" type="ORF">L1987_37106</name>
</gene>
<evidence type="ECO:0000313" key="2">
    <source>
        <dbReference type="Proteomes" id="UP001056120"/>
    </source>
</evidence>
<comment type="caution">
    <text evidence="1">The sequence shown here is derived from an EMBL/GenBank/DDBJ whole genome shotgun (WGS) entry which is preliminary data.</text>
</comment>
<reference evidence="2" key="1">
    <citation type="journal article" date="2022" name="Mol. Ecol. Resour.">
        <title>The genomes of chicory, endive, great burdock and yacon provide insights into Asteraceae palaeo-polyploidization history and plant inulin production.</title>
        <authorList>
            <person name="Fan W."/>
            <person name="Wang S."/>
            <person name="Wang H."/>
            <person name="Wang A."/>
            <person name="Jiang F."/>
            <person name="Liu H."/>
            <person name="Zhao H."/>
            <person name="Xu D."/>
            <person name="Zhang Y."/>
        </authorList>
    </citation>
    <scope>NUCLEOTIDE SEQUENCE [LARGE SCALE GENOMIC DNA]</scope>
    <source>
        <strain evidence="2">cv. Yunnan</strain>
    </source>
</reference>
<evidence type="ECO:0000313" key="1">
    <source>
        <dbReference type="EMBL" id="KAI3794474.1"/>
    </source>
</evidence>
<dbReference type="EMBL" id="CM042029">
    <property type="protein sequence ID" value="KAI3794474.1"/>
    <property type="molecule type" value="Genomic_DNA"/>
</dbReference>
<organism evidence="1 2">
    <name type="scientific">Smallanthus sonchifolius</name>
    <dbReference type="NCBI Taxonomy" id="185202"/>
    <lineage>
        <taxon>Eukaryota</taxon>
        <taxon>Viridiplantae</taxon>
        <taxon>Streptophyta</taxon>
        <taxon>Embryophyta</taxon>
        <taxon>Tracheophyta</taxon>
        <taxon>Spermatophyta</taxon>
        <taxon>Magnoliopsida</taxon>
        <taxon>eudicotyledons</taxon>
        <taxon>Gunneridae</taxon>
        <taxon>Pentapetalae</taxon>
        <taxon>asterids</taxon>
        <taxon>campanulids</taxon>
        <taxon>Asterales</taxon>
        <taxon>Asteraceae</taxon>
        <taxon>Asteroideae</taxon>
        <taxon>Heliantheae alliance</taxon>
        <taxon>Millerieae</taxon>
        <taxon>Smallanthus</taxon>
    </lineage>
</organism>
<reference evidence="1 2" key="2">
    <citation type="journal article" date="2022" name="Mol. Ecol. Resour.">
        <title>The genomes of chicory, endive, great burdock and yacon provide insights into Asteraceae paleo-polyploidization history and plant inulin production.</title>
        <authorList>
            <person name="Fan W."/>
            <person name="Wang S."/>
            <person name="Wang H."/>
            <person name="Wang A."/>
            <person name="Jiang F."/>
            <person name="Liu H."/>
            <person name="Zhao H."/>
            <person name="Xu D."/>
            <person name="Zhang Y."/>
        </authorList>
    </citation>
    <scope>NUCLEOTIDE SEQUENCE [LARGE SCALE GENOMIC DNA]</scope>
    <source>
        <strain evidence="2">cv. Yunnan</strain>
        <tissue evidence="1">Leaves</tissue>
    </source>
</reference>
<dbReference type="Proteomes" id="UP001056120">
    <property type="component" value="Linkage Group LG12"/>
</dbReference>
<keyword evidence="2" id="KW-1185">Reference proteome</keyword>
<name>A0ACB9HF90_9ASTR</name>
<protein>
    <submittedName>
        <fullName evidence="1">Uncharacterized protein</fullName>
    </submittedName>
</protein>
<proteinExistence type="predicted"/>
<sequence>MGVATHTASKTLQTTIFKPHQKETIKRGKKIVRKTSRINFRLKIRSRNYSLPEFIKGMDQLKVLSVTSYNDYPSKLHNLSSIACLTNLQSIRFEHVLVSSVQPIFALKNLKHLSFVMCEIGEAFMSGQTESPYMLPNLTTLEIDMCYDLKQLPSGLCDLVKLQKLSISNCHELDVLPKRLGVLSNLEILSLRCCTKLQELPESIGSLHKLRTIDISDCLSISALPEEMGQLYGLRVIKMNGCGGLQELPMSMSELGQLEEVICDEETSYLWMDFESDLHNLKINVVEDDRLESFMKIVQ</sequence>